<reference evidence="5" key="1">
    <citation type="submission" date="2015-07" db="EMBL/GenBank/DDBJ databases">
        <title>Near-Complete Genome Sequence of the Cellulolytic Bacterium Bacteroides (Pseudobacteroides) cellulosolvens ATCC 35603.</title>
        <authorList>
            <person name="Dassa B."/>
            <person name="Utturkar S.M."/>
            <person name="Klingeman D.M."/>
            <person name="Hurt R.A."/>
            <person name="Keller M."/>
            <person name="Xu J."/>
            <person name="Reddy Y.H.K."/>
            <person name="Borovok I."/>
            <person name="Grinberg I.R."/>
            <person name="Lamed R."/>
            <person name="Zhivin O."/>
            <person name="Bayer E.A."/>
            <person name="Brown S.D."/>
        </authorList>
    </citation>
    <scope>NUCLEOTIDE SEQUENCE [LARGE SCALE GENOMIC DNA]</scope>
    <source>
        <strain evidence="5">DSM 2933</strain>
    </source>
</reference>
<dbReference type="InterPro" id="IPR028349">
    <property type="entry name" value="PafC-like"/>
</dbReference>
<dbReference type="InterPro" id="IPR026881">
    <property type="entry name" value="WYL_dom"/>
</dbReference>
<dbReference type="OrthoDB" id="9767131at2"/>
<dbReference type="Pfam" id="PF25583">
    <property type="entry name" value="WCX"/>
    <property type="match status" value="1"/>
</dbReference>
<dbReference type="Gene3D" id="1.10.10.10">
    <property type="entry name" value="Winged helix-like DNA-binding domain superfamily/Winged helix DNA-binding domain"/>
    <property type="match status" value="1"/>
</dbReference>
<protein>
    <submittedName>
        <fullName evidence="4">WYL domain containing protein</fullName>
    </submittedName>
</protein>
<proteinExistence type="predicted"/>
<dbReference type="eggNOG" id="COG2378">
    <property type="taxonomic scope" value="Bacteria"/>
</dbReference>
<organism evidence="4 5">
    <name type="scientific">Pseudobacteroides cellulosolvens ATCC 35603 = DSM 2933</name>
    <dbReference type="NCBI Taxonomy" id="398512"/>
    <lineage>
        <taxon>Bacteria</taxon>
        <taxon>Bacillati</taxon>
        <taxon>Bacillota</taxon>
        <taxon>Clostridia</taxon>
        <taxon>Eubacteriales</taxon>
        <taxon>Oscillospiraceae</taxon>
        <taxon>Pseudobacteroides</taxon>
    </lineage>
</organism>
<keyword evidence="5" id="KW-1185">Reference proteome</keyword>
<evidence type="ECO:0000256" key="2">
    <source>
        <dbReference type="ARBA" id="ARBA00023163"/>
    </source>
</evidence>
<gene>
    <name evidence="4" type="ORF">Bccel_3238</name>
</gene>
<dbReference type="RefSeq" id="WP_036939000.1">
    <property type="nucleotide sequence ID" value="NZ_JQKC01000008.1"/>
</dbReference>
<dbReference type="InterPro" id="IPR001034">
    <property type="entry name" value="DeoR_HTH"/>
</dbReference>
<dbReference type="PATRIC" id="fig|398512.5.peg.3397"/>
<dbReference type="Pfam" id="PF13280">
    <property type="entry name" value="WYL"/>
    <property type="match status" value="1"/>
</dbReference>
<dbReference type="InterPro" id="IPR051534">
    <property type="entry name" value="CBASS_pafABC_assoc_protein"/>
</dbReference>
<keyword evidence="1" id="KW-0805">Transcription regulation</keyword>
<dbReference type="PIRSF" id="PIRSF016838">
    <property type="entry name" value="PafC"/>
    <property type="match status" value="1"/>
</dbReference>
<dbReference type="InterPro" id="IPR036388">
    <property type="entry name" value="WH-like_DNA-bd_sf"/>
</dbReference>
<evidence type="ECO:0000313" key="5">
    <source>
        <dbReference type="Proteomes" id="UP000036923"/>
    </source>
</evidence>
<dbReference type="Pfam" id="PF08279">
    <property type="entry name" value="HTH_11"/>
    <property type="match status" value="1"/>
</dbReference>
<keyword evidence="2" id="KW-0804">Transcription</keyword>
<dbReference type="InterPro" id="IPR036390">
    <property type="entry name" value="WH_DNA-bd_sf"/>
</dbReference>
<dbReference type="SUPFAM" id="SSF46785">
    <property type="entry name" value="Winged helix' DNA-binding domain"/>
    <property type="match status" value="1"/>
</dbReference>
<name>A0A0L6JRE5_9FIRM</name>
<dbReference type="PANTHER" id="PTHR34580:SF1">
    <property type="entry name" value="PROTEIN PAFC"/>
    <property type="match status" value="1"/>
</dbReference>
<dbReference type="PROSITE" id="PS51000">
    <property type="entry name" value="HTH_DEOR_2"/>
    <property type="match status" value="1"/>
</dbReference>
<sequence>MKLERMLAIIMYLSGKEKVKAQELAEKMEVSVRTIYRDIEAISCAGIPITTFQGANGGLGIVEGYKIDKSVLSNEEILSILAGLKGLHSINKDQKTKLLIEKLSGVTENSDYMPAGNEIAIDLSSWNKNDRLHLRINEIKKAIRLQNIIRFTYYAYGKLTERKVEPCVIIFKESNWYLYGYCLLRNDFRLFKLRRISQLEITDEIFVMRDYSIEKFDINGDIDGDKGPEIVLLFEKSMTYAVDDIFGIDNYEVMEDGKIKVRFNMGIGDWLYGFVLGFGGNVEVIEPLTFKENIIAMAEDVLKKYRRTE</sequence>
<evidence type="ECO:0000313" key="4">
    <source>
        <dbReference type="EMBL" id="KNY27967.1"/>
    </source>
</evidence>
<feature type="domain" description="HTH deoR-type" evidence="3">
    <location>
        <begin position="2"/>
        <end position="57"/>
    </location>
</feature>
<dbReference type="EMBL" id="LGTC01000001">
    <property type="protein sequence ID" value="KNY27967.1"/>
    <property type="molecule type" value="Genomic_DNA"/>
</dbReference>
<dbReference type="STRING" id="398512.Bccel_3238"/>
<comment type="caution">
    <text evidence="4">The sequence shown here is derived from an EMBL/GenBank/DDBJ whole genome shotgun (WGS) entry which is preliminary data.</text>
</comment>
<dbReference type="Proteomes" id="UP000036923">
    <property type="component" value="Unassembled WGS sequence"/>
</dbReference>
<dbReference type="InterPro" id="IPR013196">
    <property type="entry name" value="HTH_11"/>
</dbReference>
<dbReference type="PANTHER" id="PTHR34580">
    <property type="match status" value="1"/>
</dbReference>
<evidence type="ECO:0000256" key="1">
    <source>
        <dbReference type="ARBA" id="ARBA00023015"/>
    </source>
</evidence>
<accession>A0A0L6JRE5</accession>
<evidence type="ECO:0000259" key="3">
    <source>
        <dbReference type="PROSITE" id="PS51000"/>
    </source>
</evidence>
<dbReference type="AlphaFoldDB" id="A0A0L6JRE5"/>
<dbReference type="InterPro" id="IPR057727">
    <property type="entry name" value="WCX_dom"/>
</dbReference>
<dbReference type="PROSITE" id="PS52050">
    <property type="entry name" value="WYL"/>
    <property type="match status" value="1"/>
</dbReference>
<dbReference type="GO" id="GO:0003700">
    <property type="term" value="F:DNA-binding transcription factor activity"/>
    <property type="evidence" value="ECO:0007669"/>
    <property type="project" value="InterPro"/>
</dbReference>